<feature type="domain" description="PA14" evidence="8">
    <location>
        <begin position="627"/>
        <end position="765"/>
    </location>
</feature>
<dbReference type="InterPro" id="IPR037524">
    <property type="entry name" value="PA14/GLEYA"/>
</dbReference>
<dbReference type="Pfam" id="PF07691">
    <property type="entry name" value="PA14"/>
    <property type="match status" value="2"/>
</dbReference>
<evidence type="ECO:0000256" key="6">
    <source>
        <dbReference type="SAM" id="MobiDB-lite"/>
    </source>
</evidence>
<feature type="compositionally biased region" description="Polar residues" evidence="6">
    <location>
        <begin position="352"/>
        <end position="368"/>
    </location>
</feature>
<feature type="compositionally biased region" description="Low complexity" evidence="6">
    <location>
        <begin position="369"/>
        <end position="384"/>
    </location>
</feature>
<dbReference type="Proteomes" id="UP000233534">
    <property type="component" value="Chromosome"/>
</dbReference>
<reference evidence="10 11" key="1">
    <citation type="submission" date="2017-12" db="EMBL/GenBank/DDBJ databases">
        <title>Complete genome sequence of Herbivorax saccincola GGR1, a novel Cellulosome-producing hydrolytic bacterium in a thermophilic biogas plant, established by Illumina and Nanopore MinION sequencing.</title>
        <authorList>
            <person name="Pechtl A."/>
            <person name="Ruckert C."/>
            <person name="Koeck D.E."/>
            <person name="Maus I."/>
            <person name="Winkler A."/>
            <person name="Kalinowski J."/>
            <person name="Puhler A."/>
            <person name="Schwarz W.W."/>
            <person name="Zverlov V.V."/>
            <person name="Schluter A."/>
            <person name="Liebl W."/>
        </authorList>
    </citation>
    <scope>NUCLEOTIDE SEQUENCE [LARGE SCALE GENOMIC DNA]</scope>
    <source>
        <strain evidence="11">SR1</strain>
    </source>
</reference>
<keyword evidence="11" id="KW-1185">Reference proteome</keyword>
<accession>A0A2K9EQD3</accession>
<protein>
    <submittedName>
        <fullName evidence="10">PA14 domain protein</fullName>
    </submittedName>
</protein>
<feature type="domain" description="PA14" evidence="8">
    <location>
        <begin position="469"/>
        <end position="611"/>
    </location>
</feature>
<feature type="compositionally biased region" description="Acidic residues" evidence="6">
    <location>
        <begin position="310"/>
        <end position="319"/>
    </location>
</feature>
<dbReference type="InterPro" id="IPR055431">
    <property type="entry name" value="RsgI_M"/>
</dbReference>
<keyword evidence="3 7" id="KW-0812">Transmembrane</keyword>
<evidence type="ECO:0000259" key="9">
    <source>
        <dbReference type="PROSITE" id="PS51849"/>
    </source>
</evidence>
<evidence type="ECO:0000256" key="3">
    <source>
        <dbReference type="ARBA" id="ARBA00022692"/>
    </source>
</evidence>
<evidence type="ECO:0000256" key="5">
    <source>
        <dbReference type="ARBA" id="ARBA00023136"/>
    </source>
</evidence>
<dbReference type="KEGG" id="hsc:HVS_14950"/>
<feature type="region of interest" description="Disordered" evidence="6">
    <location>
        <begin position="259"/>
        <end position="481"/>
    </location>
</feature>
<feature type="compositionally biased region" description="Low complexity" evidence="6">
    <location>
        <begin position="455"/>
        <end position="464"/>
    </location>
</feature>
<dbReference type="Pfam" id="PF23750">
    <property type="entry name" value="RsgI_M"/>
    <property type="match status" value="1"/>
</dbReference>
<dbReference type="SMART" id="SM00758">
    <property type="entry name" value="PA14"/>
    <property type="match status" value="2"/>
</dbReference>
<keyword evidence="4 7" id="KW-1133">Transmembrane helix</keyword>
<dbReference type="GO" id="GO:0005886">
    <property type="term" value="C:plasma membrane"/>
    <property type="evidence" value="ECO:0007669"/>
    <property type="project" value="UniProtKB-SubCell"/>
</dbReference>
<dbReference type="EMBL" id="CP025197">
    <property type="protein sequence ID" value="AUG58841.1"/>
    <property type="molecule type" value="Genomic_DNA"/>
</dbReference>
<feature type="transmembrane region" description="Helical" evidence="7">
    <location>
        <begin position="56"/>
        <end position="79"/>
    </location>
</feature>
<dbReference type="RefSeq" id="WP_101303547.1">
    <property type="nucleotide sequence ID" value="NZ_CP025197.1"/>
</dbReference>
<keyword evidence="2" id="KW-1003">Cell membrane</keyword>
<dbReference type="Pfam" id="PF12791">
    <property type="entry name" value="RsgI_N"/>
    <property type="match status" value="1"/>
</dbReference>
<evidence type="ECO:0000259" key="8">
    <source>
        <dbReference type="PROSITE" id="PS51820"/>
    </source>
</evidence>
<name>A0A2K9EQD3_9FIRM</name>
<evidence type="ECO:0000256" key="7">
    <source>
        <dbReference type="SAM" id="Phobius"/>
    </source>
</evidence>
<organism evidence="10 11">
    <name type="scientific">Acetivibrio saccincola</name>
    <dbReference type="NCBI Taxonomy" id="1677857"/>
    <lineage>
        <taxon>Bacteria</taxon>
        <taxon>Bacillati</taxon>
        <taxon>Bacillota</taxon>
        <taxon>Clostridia</taxon>
        <taxon>Eubacteriales</taxon>
        <taxon>Oscillospiraceae</taxon>
        <taxon>Acetivibrio</taxon>
    </lineage>
</organism>
<feature type="compositionally biased region" description="Low complexity" evidence="6">
    <location>
        <begin position="402"/>
        <end position="444"/>
    </location>
</feature>
<dbReference type="AlphaFoldDB" id="A0A2K9EQD3"/>
<dbReference type="Gene3D" id="3.90.182.10">
    <property type="entry name" value="Toxin - Anthrax Protective Antigen,domain 1"/>
    <property type="match status" value="2"/>
</dbReference>
<feature type="domain" description="RsgI N-terminal anti-sigma" evidence="9">
    <location>
        <begin position="3"/>
        <end position="50"/>
    </location>
</feature>
<dbReference type="InterPro" id="IPR024449">
    <property type="entry name" value="Anti-sigma_RsgI_N"/>
</dbReference>
<evidence type="ECO:0000256" key="1">
    <source>
        <dbReference type="ARBA" id="ARBA00004162"/>
    </source>
</evidence>
<evidence type="ECO:0000256" key="4">
    <source>
        <dbReference type="ARBA" id="ARBA00022989"/>
    </source>
</evidence>
<keyword evidence="5 7" id="KW-0472">Membrane</keyword>
<evidence type="ECO:0000313" key="11">
    <source>
        <dbReference type="Proteomes" id="UP000233534"/>
    </source>
</evidence>
<dbReference type="PROSITE" id="PS51849">
    <property type="entry name" value="RSGI_N"/>
    <property type="match status" value="1"/>
</dbReference>
<evidence type="ECO:0000256" key="2">
    <source>
        <dbReference type="ARBA" id="ARBA00022475"/>
    </source>
</evidence>
<dbReference type="SUPFAM" id="SSF56988">
    <property type="entry name" value="Anthrax protective antigen"/>
    <property type="match status" value="2"/>
</dbReference>
<sequence length="769" mass="86485">MRLKGLIMDISEHTVTVLTKDNEFYKLKRRPTMYKSQEVEFKKSDIINLTYYMKRFSMVAACFILILSGLMFSGIVPFWSVNSSEVFGYVSLDVNPGIGFEVDEGQKILRLSYLEGLPDNFGEELALEGMEISEGLFSIIEYYKKTGILRDGEENYVLLAGAVNDKNKTARKDMDGAESKIMDSLKSYRNTIREEFPNINMLVIESNAEQMKLSEKNHISMGKYTIFTEINQGEGGISIEEFKKLSLKDIIEEYMKLAKNNPDSDEEAKTTPDVTAVPEDTPTPKSGDSTEEDVTTPDESREEVTSTPEVTDESTDETTSEATPETTPGTTPGDVPAATMPETTMPAVIPPSTETPAATPDSTSKPQNTPTTTPTVTPTRTPTVKPSETPEPDETQKPRPTPSITPTTTPTTTPTSTPVPRETQRPMPTSSSTPIIRPSATPTPGETQDPRQTPDTKPTTTPGDQEPEDVGTGLRGEYYNNPDFTDLAGTRIDPEINFNWGRNLPHPDLNDDGSLSIRWEGQIKVENTEMYTFYINRGYGVRLWVNNIMVINEWTKDIWGMSSFGHIFLIGGQKYNIKLEYHDFNNFRNYGNMKLEWSSPSISREVVPQRVLFPSEKTLSMPKELQGDGNGLRGEYYNGMNFMDFKATVVDPEINFNWGIYPPHESIYNNGVYSIRWTGKVQPPDSGEYTFYVTHSSGAKLWVDGKLIIDEWNAMWEVTSTGKIYLEAGKKYDIYLEYNKNMGNGTIRLEWERPGMARTVIPQSQLYSE</sequence>
<feature type="compositionally biased region" description="Low complexity" evidence="6">
    <location>
        <begin position="320"/>
        <end position="339"/>
    </location>
</feature>
<dbReference type="PROSITE" id="PS51820">
    <property type="entry name" value="PA14"/>
    <property type="match status" value="2"/>
</dbReference>
<comment type="subcellular location">
    <subcellularLocation>
        <location evidence="1">Cell membrane</location>
        <topology evidence="1">Single-pass membrane protein</topology>
    </subcellularLocation>
</comment>
<dbReference type="InterPro" id="IPR011658">
    <property type="entry name" value="PA14_dom"/>
</dbReference>
<proteinExistence type="predicted"/>
<evidence type="ECO:0000313" key="10">
    <source>
        <dbReference type="EMBL" id="AUG58841.1"/>
    </source>
</evidence>
<gene>
    <name evidence="10" type="ORF">HVS_14950</name>
</gene>